<dbReference type="Pfam" id="PF03372">
    <property type="entry name" value="Exo_endo_phos"/>
    <property type="match status" value="1"/>
</dbReference>
<evidence type="ECO:0000256" key="1">
    <source>
        <dbReference type="SAM" id="SignalP"/>
    </source>
</evidence>
<dbReference type="InterPro" id="IPR005135">
    <property type="entry name" value="Endo/exonuclease/phosphatase"/>
</dbReference>
<gene>
    <name evidence="3" type="ORF">RNC47_07825</name>
</gene>
<keyword evidence="3" id="KW-0378">Hydrolase</keyword>
<organism evidence="3 4">
    <name type="scientific">Streptomyces millisiae</name>
    <dbReference type="NCBI Taxonomy" id="3075542"/>
    <lineage>
        <taxon>Bacteria</taxon>
        <taxon>Bacillati</taxon>
        <taxon>Actinomycetota</taxon>
        <taxon>Actinomycetes</taxon>
        <taxon>Kitasatosporales</taxon>
        <taxon>Streptomycetaceae</taxon>
        <taxon>Streptomyces</taxon>
    </lineage>
</organism>
<evidence type="ECO:0000259" key="2">
    <source>
        <dbReference type="Pfam" id="PF03372"/>
    </source>
</evidence>
<evidence type="ECO:0000313" key="3">
    <source>
        <dbReference type="EMBL" id="MDT0318240.1"/>
    </source>
</evidence>
<dbReference type="InterPro" id="IPR036691">
    <property type="entry name" value="Endo/exonu/phosph_ase_sf"/>
</dbReference>
<dbReference type="RefSeq" id="WP_311596782.1">
    <property type="nucleotide sequence ID" value="NZ_JAVREM010000005.1"/>
</dbReference>
<dbReference type="GO" id="GO:0004519">
    <property type="term" value="F:endonuclease activity"/>
    <property type="evidence" value="ECO:0007669"/>
    <property type="project" value="UniProtKB-KW"/>
</dbReference>
<feature type="chain" id="PRO_5047415164" evidence="1">
    <location>
        <begin position="32"/>
        <end position="387"/>
    </location>
</feature>
<keyword evidence="4" id="KW-1185">Reference proteome</keyword>
<comment type="caution">
    <text evidence="3">The sequence shown here is derived from an EMBL/GenBank/DDBJ whole genome shotgun (WGS) entry which is preliminary data.</text>
</comment>
<keyword evidence="3" id="KW-0540">Nuclease</keyword>
<dbReference type="EMBL" id="JAVREM010000005">
    <property type="protein sequence ID" value="MDT0318240.1"/>
    <property type="molecule type" value="Genomic_DNA"/>
</dbReference>
<proteinExistence type="predicted"/>
<sequence>MRRRRGLVGALAAALLAVLGVVTTGSGQAAAAPVSLRVLNWNVQGGQGTDGVTDFSRIVSVIRQQNPDVVTLQELHDNRAIGGENQWQTLLDAFPGYQAHFARSDDNAFGGSAGNLILSRYPILERLTALLPQYPADTTAVRRSLGGVRIDVGGTDVRVYTTHLSSGVGAEATERRNRQAREVVDRVSSSATMRTPMLLTGDLNARPDNEIRPWFAAPGWLDAWTQLNPNTGAGTVTLPGNGDDARIDYVYATPSFDVTAARTVTTSASDHRPVVVDVAVHEPRLATTGTVLAGAGQNAGWANATAYADNSVRLRVCDNLADGWGVRAYVSANSGSTRLLTGNDPAFADRCYTFNAPAGTVSSPVVRVCLYQGTVEKECREVRATAG</sequence>
<dbReference type="InterPro" id="IPR051916">
    <property type="entry name" value="GPI-anchor_lipid_remodeler"/>
</dbReference>
<dbReference type="PANTHER" id="PTHR14859">
    <property type="entry name" value="CALCOFLUOR WHITE HYPERSENSITIVE PROTEIN PRECURSOR"/>
    <property type="match status" value="1"/>
</dbReference>
<reference evidence="4" key="1">
    <citation type="submission" date="2023-07" db="EMBL/GenBank/DDBJ databases">
        <title>30 novel species of actinomycetes from the DSMZ collection.</title>
        <authorList>
            <person name="Nouioui I."/>
        </authorList>
    </citation>
    <scope>NUCLEOTIDE SEQUENCE [LARGE SCALE GENOMIC DNA]</scope>
    <source>
        <strain evidence="4">DSM 44918</strain>
    </source>
</reference>
<keyword evidence="3" id="KW-0255">Endonuclease</keyword>
<keyword evidence="1" id="KW-0732">Signal</keyword>
<feature type="domain" description="Endonuclease/exonuclease/phosphatase" evidence="2">
    <location>
        <begin position="40"/>
        <end position="271"/>
    </location>
</feature>
<dbReference type="Proteomes" id="UP001183420">
    <property type="component" value="Unassembled WGS sequence"/>
</dbReference>
<dbReference type="PANTHER" id="PTHR14859:SF1">
    <property type="entry name" value="PGAP2-INTERACTING PROTEIN"/>
    <property type="match status" value="1"/>
</dbReference>
<feature type="signal peptide" evidence="1">
    <location>
        <begin position="1"/>
        <end position="31"/>
    </location>
</feature>
<protein>
    <submittedName>
        <fullName evidence="3">Endonuclease/exonuclease/phosphatase family protein</fullName>
    </submittedName>
</protein>
<dbReference type="Gene3D" id="3.60.10.10">
    <property type="entry name" value="Endonuclease/exonuclease/phosphatase"/>
    <property type="match status" value="1"/>
</dbReference>
<name>A0ABU2LKX8_9ACTN</name>
<accession>A0ABU2LKX8</accession>
<dbReference type="SUPFAM" id="SSF56219">
    <property type="entry name" value="DNase I-like"/>
    <property type="match status" value="1"/>
</dbReference>
<evidence type="ECO:0000313" key="4">
    <source>
        <dbReference type="Proteomes" id="UP001183420"/>
    </source>
</evidence>